<evidence type="ECO:0000313" key="2">
    <source>
        <dbReference type="EMBL" id="VBB18191.1"/>
    </source>
</evidence>
<feature type="region of interest" description="Disordered" evidence="1">
    <location>
        <begin position="22"/>
        <end position="44"/>
    </location>
</feature>
<dbReference type="EMBL" id="UPSH01000001">
    <property type="protein sequence ID" value="VBB18191.1"/>
    <property type="molecule type" value="Genomic_DNA"/>
</dbReference>
<comment type="caution">
    <text evidence="2">The sequence shown here is derived from an EMBL/GenBank/DDBJ whole genome shotgun (WGS) entry which is preliminary data.</text>
</comment>
<name>A0A5K0U9E6_9VIRU</name>
<sequence>MQNYNFKANRFRSVYNNQMNTATTSTAPSKLKRAPSAPGYTGSASANGTLNVIKGYLRKHWSGYNFPRDTVDSSVATIAKNIHTAELVPETVETIAEFVRSCLRQKTGTSGVYYYFDCSYKR</sequence>
<evidence type="ECO:0000256" key="1">
    <source>
        <dbReference type="SAM" id="MobiDB-lite"/>
    </source>
</evidence>
<accession>A0A5K0U9E6</accession>
<protein>
    <submittedName>
        <fullName evidence="2">Uncharacterized protein</fullName>
    </submittedName>
</protein>
<gene>
    <name evidence="2" type="ORF">YASMINEVIRUS_654</name>
</gene>
<evidence type="ECO:0000313" key="3">
    <source>
        <dbReference type="Proteomes" id="UP000594342"/>
    </source>
</evidence>
<reference evidence="2 3" key="1">
    <citation type="submission" date="2018-10" db="EMBL/GenBank/DDBJ databases">
        <authorList>
            <consortium name="IHU Genomes"/>
        </authorList>
    </citation>
    <scope>NUCLEOTIDE SEQUENCE [LARGE SCALE GENOMIC DNA]</scope>
    <source>
        <strain evidence="2 3">A1</strain>
    </source>
</reference>
<organism evidence="2 3">
    <name type="scientific">Yasminevirus sp. GU-2018</name>
    <dbReference type="NCBI Taxonomy" id="2420051"/>
    <lineage>
        <taxon>Viruses</taxon>
        <taxon>Varidnaviria</taxon>
        <taxon>Bamfordvirae</taxon>
        <taxon>Nucleocytoviricota</taxon>
        <taxon>Megaviricetes</taxon>
        <taxon>Imitervirales</taxon>
        <taxon>Mimiviridae</taxon>
        <taxon>Klosneuvirinae</taxon>
        <taxon>Yasminevirus</taxon>
        <taxon>Yasminevirus saudimassiliense</taxon>
    </lineage>
</organism>
<proteinExistence type="predicted"/>
<keyword evidence="3" id="KW-1185">Reference proteome</keyword>
<dbReference type="Proteomes" id="UP000594342">
    <property type="component" value="Unassembled WGS sequence"/>
</dbReference>